<feature type="domain" description="DUF7041" evidence="2">
    <location>
        <begin position="17"/>
        <end position="100"/>
    </location>
</feature>
<dbReference type="InterPro" id="IPR055469">
    <property type="entry name" value="DUF7041"/>
</dbReference>
<dbReference type="PANTHER" id="PTHR33327:SF3">
    <property type="entry name" value="RNA-DIRECTED DNA POLYMERASE"/>
    <property type="match status" value="1"/>
</dbReference>
<organism evidence="4 5">
    <name type="scientific">Habropoda laboriosa</name>
    <dbReference type="NCBI Taxonomy" id="597456"/>
    <lineage>
        <taxon>Eukaryota</taxon>
        <taxon>Metazoa</taxon>
        <taxon>Ecdysozoa</taxon>
        <taxon>Arthropoda</taxon>
        <taxon>Hexapoda</taxon>
        <taxon>Insecta</taxon>
        <taxon>Pterygota</taxon>
        <taxon>Neoptera</taxon>
        <taxon>Endopterygota</taxon>
        <taxon>Hymenoptera</taxon>
        <taxon>Apocrita</taxon>
        <taxon>Aculeata</taxon>
        <taxon>Apoidea</taxon>
        <taxon>Anthophila</taxon>
        <taxon>Apidae</taxon>
        <taxon>Habropoda</taxon>
    </lineage>
</organism>
<dbReference type="Pfam" id="PF23055">
    <property type="entry name" value="DUF7041"/>
    <property type="match status" value="1"/>
</dbReference>
<dbReference type="OrthoDB" id="7614231at2759"/>
<name>A0A0L7QJB5_9HYME</name>
<protein>
    <recommendedName>
        <fullName evidence="2">DUF7041 domain-containing protein</fullName>
    </recommendedName>
</protein>
<reference evidence="5" key="2">
    <citation type="submission" date="2015-07" db="EMBL/GenBank/DDBJ databases">
        <title>The genome of Habropoda laboriosa.</title>
        <authorList>
            <person name="Pan H."/>
            <person name="Kapheim K."/>
        </authorList>
    </citation>
    <scope>NUCLEOTIDE SEQUENCE [LARGE SCALE GENOMIC DNA]</scope>
</reference>
<evidence type="ECO:0000313" key="5">
    <source>
        <dbReference type="Proteomes" id="UP000053825"/>
    </source>
</evidence>
<feature type="compositionally biased region" description="Basic and acidic residues" evidence="1">
    <location>
        <begin position="214"/>
        <end position="223"/>
    </location>
</feature>
<dbReference type="EMBL" id="LHQN01021927">
    <property type="protein sequence ID" value="KOC58628.1"/>
    <property type="molecule type" value="Genomic_DNA"/>
</dbReference>
<reference evidence="4" key="1">
    <citation type="submission" date="2015-07" db="EMBL/GenBank/DDBJ databases">
        <title>MeaNS - Measles Nucleotide Surveillance Program.</title>
        <authorList>
            <person name="Tran T."/>
            <person name="Druce J."/>
        </authorList>
    </citation>
    <scope>NUCLEOTIDE SEQUENCE</scope>
    <source>
        <strain evidence="4">0110345459</strain>
    </source>
</reference>
<accession>A0A0L7QJB5</accession>
<evidence type="ECO:0000256" key="1">
    <source>
        <dbReference type="SAM" id="MobiDB-lite"/>
    </source>
</evidence>
<dbReference type="AlphaFoldDB" id="A0A0L7QJB5"/>
<evidence type="ECO:0000313" key="4">
    <source>
        <dbReference type="EMBL" id="KOC58659.1"/>
    </source>
</evidence>
<dbReference type="STRING" id="597456.A0A0L7QJB5"/>
<dbReference type="EMBL" id="LHQN01025379">
    <property type="protein sequence ID" value="KOC58659.1"/>
    <property type="molecule type" value="Genomic_DNA"/>
</dbReference>
<feature type="region of interest" description="Disordered" evidence="1">
    <location>
        <begin position="214"/>
        <end position="241"/>
    </location>
</feature>
<comment type="caution">
    <text evidence="4">The sequence shown here is derived from an EMBL/GenBank/DDBJ whole genome shotgun (WGS) entry which is preliminary data.</text>
</comment>
<dbReference type="PANTHER" id="PTHR33327">
    <property type="entry name" value="ENDONUCLEASE"/>
    <property type="match status" value="1"/>
</dbReference>
<sequence length="277" mass="31195">METGPGASSVNRVAVRVPVFCPADPELWFTMAERSFQASGITSDDTKYGYILGALNPQYAAEVRDIIMDPPASGPYQKLKTELIRRLSSSQEQRTRRLLEHEEMGDRKPAQFLRHLRRLAGKTVTDSVLRTLWLGRLPTNIQVILATQKDVDLDKVAELADAVAETVTHRVQIAETTPVAGHDFEALLNGKMAQLAVSLRQEISAIREELISERRPSRHDGNFRPRSPSQVRSRSDSRNRRHGKRGVCWYHWAFDADAQKCVQPCTWSNAGNERGSH</sequence>
<evidence type="ECO:0000313" key="3">
    <source>
        <dbReference type="EMBL" id="KOC58628.1"/>
    </source>
</evidence>
<dbReference type="Proteomes" id="UP000053825">
    <property type="component" value="Unassembled WGS sequence"/>
</dbReference>
<gene>
    <name evidence="4" type="ORF">WH47_06644</name>
    <name evidence="3" type="ORF">WH47_12566</name>
</gene>
<evidence type="ECO:0000259" key="2">
    <source>
        <dbReference type="Pfam" id="PF23055"/>
    </source>
</evidence>
<keyword evidence="5" id="KW-1185">Reference proteome</keyword>
<proteinExistence type="predicted"/>